<name>A0A4V1LTB6_9GAMM</name>
<dbReference type="SMART" id="SM00642">
    <property type="entry name" value="Aamy"/>
    <property type="match status" value="1"/>
</dbReference>
<dbReference type="PANTHER" id="PTHR43002">
    <property type="entry name" value="GLYCOGEN DEBRANCHING ENZYME"/>
    <property type="match status" value="1"/>
</dbReference>
<gene>
    <name evidence="4" type="ORF">CS022_03440</name>
</gene>
<dbReference type="EMBL" id="PEIB01000002">
    <property type="protein sequence ID" value="RXJ74628.1"/>
    <property type="molecule type" value="Genomic_DNA"/>
</dbReference>
<dbReference type="CDD" id="cd11326">
    <property type="entry name" value="AmyAc_Glg_debranch"/>
    <property type="match status" value="1"/>
</dbReference>
<dbReference type="GO" id="GO:0005975">
    <property type="term" value="P:carbohydrate metabolic process"/>
    <property type="evidence" value="ECO:0007669"/>
    <property type="project" value="InterPro"/>
</dbReference>
<dbReference type="InterPro" id="IPR013780">
    <property type="entry name" value="Glyco_hydro_b"/>
</dbReference>
<dbReference type="Gene3D" id="3.20.20.80">
    <property type="entry name" value="Glycosidases"/>
    <property type="match status" value="1"/>
</dbReference>
<evidence type="ECO:0000256" key="2">
    <source>
        <dbReference type="SAM" id="MobiDB-lite"/>
    </source>
</evidence>
<protein>
    <submittedName>
        <fullName evidence="4">Glycogen debranching enzyme</fullName>
    </submittedName>
</protein>
<sequence>MIEHFKQLGVTTLQLMPVTAAVDEHHLKQKKLTNFWGYNPVAWFAPDNRFAVDDPVTEMKTMVRELHRHGFEVVLDVVYNHTAESGEPGPVFHHKLLDPLFYLHGYEGEFQNFTGCGNTVDLSHPPALKTVMDSLRYWIEEFHIDGFRFDLAATLGRRGESFDNAGGFFHSVYQDPIVSQAKLIAEPWDIGPDGYQLGHFPMGWLECNDKYRDTLRSYWHFSGQGLGEFATRIMGSRDLFSAAVWPDKSSVNYIAYHDGYTLQDLVSYQHKHNLDNGEGNRDGHGDNRSCNHGIEGETKDSNIVALRERQKRNLIASLMFSFGVPHLLAVDSLSHSQKGNNNAYCQDNPISWPTWQLAERESDFLSWMEAIIALRKVYMMPLIRAFSGPHRHTNRVVWRKQSGQPMEWQDWESKQVIALHIGVGEKGQELIFLANPTSNNTKFELPNKPWRCLVDTRLGHIESPAQPLGENDYTLISHSMAILFSDK</sequence>
<dbReference type="SUPFAM" id="SSF51445">
    <property type="entry name" value="(Trans)glycosidases"/>
    <property type="match status" value="1"/>
</dbReference>
<evidence type="ECO:0000256" key="1">
    <source>
        <dbReference type="ARBA" id="ARBA00023295"/>
    </source>
</evidence>
<feature type="region of interest" description="Disordered" evidence="2">
    <location>
        <begin position="273"/>
        <end position="295"/>
    </location>
</feature>
<dbReference type="Gene3D" id="2.60.40.1180">
    <property type="entry name" value="Golgi alpha-mannosidase II"/>
    <property type="match status" value="1"/>
</dbReference>
<dbReference type="OrthoDB" id="3236218at2"/>
<evidence type="ECO:0000313" key="4">
    <source>
        <dbReference type="EMBL" id="RXJ74628.1"/>
    </source>
</evidence>
<reference evidence="4 5" key="1">
    <citation type="submission" date="2017-10" db="EMBL/GenBank/DDBJ databases">
        <title>Nyctiphanis sp. nov., isolated from the stomach of the euphausiid Nyctiphanes simplex (Hansen, 1911) in the Gulf of California.</title>
        <authorList>
            <person name="Gomez-Gil B."/>
            <person name="Aguilar-Mendez M."/>
            <person name="Lopez-Cortes A."/>
            <person name="Gomez-Gutierrez J."/>
            <person name="Roque A."/>
            <person name="Lang E."/>
            <person name="Gonzalez-Castillo A."/>
        </authorList>
    </citation>
    <scope>NUCLEOTIDE SEQUENCE [LARGE SCALE GENOMIC DNA]</scope>
    <source>
        <strain evidence="4 5">CAIM 600</strain>
    </source>
</reference>
<accession>A0A4V1LTB6</accession>
<dbReference type="InterPro" id="IPR006047">
    <property type="entry name" value="GH13_cat_dom"/>
</dbReference>
<proteinExistence type="predicted"/>
<keyword evidence="1" id="KW-0326">Glycosidase</keyword>
<dbReference type="SUPFAM" id="SSF51011">
    <property type="entry name" value="Glycosyl hydrolase domain"/>
    <property type="match status" value="1"/>
</dbReference>
<evidence type="ECO:0000259" key="3">
    <source>
        <dbReference type="SMART" id="SM00642"/>
    </source>
</evidence>
<dbReference type="GO" id="GO:0016798">
    <property type="term" value="F:hydrolase activity, acting on glycosyl bonds"/>
    <property type="evidence" value="ECO:0007669"/>
    <property type="project" value="UniProtKB-KW"/>
</dbReference>
<dbReference type="AlphaFoldDB" id="A0A4V1LTB6"/>
<organism evidence="4 5">
    <name type="scientific">Veronia nyctiphanis</name>
    <dbReference type="NCBI Taxonomy" id="1278244"/>
    <lineage>
        <taxon>Bacteria</taxon>
        <taxon>Pseudomonadati</taxon>
        <taxon>Pseudomonadota</taxon>
        <taxon>Gammaproteobacteria</taxon>
        <taxon>Vibrionales</taxon>
        <taxon>Vibrionaceae</taxon>
        <taxon>Veronia</taxon>
    </lineage>
</organism>
<keyword evidence="5" id="KW-1185">Reference proteome</keyword>
<comment type="caution">
    <text evidence="4">The sequence shown here is derived from an EMBL/GenBank/DDBJ whole genome shotgun (WGS) entry which is preliminary data.</text>
</comment>
<feature type="domain" description="Glycosyl hydrolase family 13 catalytic" evidence="3">
    <location>
        <begin position="1"/>
        <end position="375"/>
    </location>
</feature>
<evidence type="ECO:0000313" key="5">
    <source>
        <dbReference type="Proteomes" id="UP000290287"/>
    </source>
</evidence>
<dbReference type="Proteomes" id="UP000290287">
    <property type="component" value="Unassembled WGS sequence"/>
</dbReference>
<dbReference type="InterPro" id="IPR017853">
    <property type="entry name" value="GH"/>
</dbReference>
<keyword evidence="1" id="KW-0378">Hydrolase</keyword>